<evidence type="ECO:0000313" key="1">
    <source>
        <dbReference type="EMBL" id="NHN84012.1"/>
    </source>
</evidence>
<organism evidence="1 2">
    <name type="scientific">Acetobacter musti</name>
    <dbReference type="NCBI Taxonomy" id="864732"/>
    <lineage>
        <taxon>Bacteria</taxon>
        <taxon>Pseudomonadati</taxon>
        <taxon>Pseudomonadota</taxon>
        <taxon>Alphaproteobacteria</taxon>
        <taxon>Acetobacterales</taxon>
        <taxon>Acetobacteraceae</taxon>
        <taxon>Acetobacter</taxon>
    </lineage>
</organism>
<dbReference type="SUPFAM" id="SSF54593">
    <property type="entry name" value="Glyoxalase/Bleomycin resistance protein/Dihydroxybiphenyl dioxygenase"/>
    <property type="match status" value="1"/>
</dbReference>
<proteinExistence type="predicted"/>
<protein>
    <submittedName>
        <fullName evidence="1">Glyoxalase</fullName>
    </submittedName>
</protein>
<reference evidence="1 2" key="1">
    <citation type="journal article" date="2020" name="Int. J. Syst. Evol. Microbiol.">
        <title>Novel acetic acid bacteria from cider fermentations: Acetobacter conturbans sp. nov. and Acetobacter fallax sp. nov.</title>
        <authorList>
            <person name="Sombolestani A.S."/>
            <person name="Cleenwerck I."/>
            <person name="Cnockaert M."/>
            <person name="Borremans W."/>
            <person name="Wieme A.D."/>
            <person name="De Vuyst L."/>
            <person name="Vandamme P."/>
        </authorList>
    </citation>
    <scope>NUCLEOTIDE SEQUENCE [LARGE SCALE GENOMIC DNA]</scope>
    <source>
        <strain evidence="1 2">LMG 30640</strain>
    </source>
</reference>
<comment type="caution">
    <text evidence="1">The sequence shown here is derived from an EMBL/GenBank/DDBJ whole genome shotgun (WGS) entry which is preliminary data.</text>
</comment>
<dbReference type="InterPro" id="IPR029068">
    <property type="entry name" value="Glyas_Bleomycin-R_OHBP_Dase"/>
</dbReference>
<sequence length="134" mass="14833">MSPDGSETLADIPVPSVVAILPCNDLDAAEAWWNRLGFRRPVSRDDDDYRVLSDDVGASVHLTKTVEGWVVPGRNPFGVYICTPRVDELARAAEDAVVGPSRRPEHKPWGMYEIALNGPDDLLVRIGWPSRLKL</sequence>
<keyword evidence="2" id="KW-1185">Reference proteome</keyword>
<accession>A0ABX0JMI0</accession>
<dbReference type="Gene3D" id="3.10.180.10">
    <property type="entry name" value="2,3-Dihydroxybiphenyl 1,2-Dioxygenase, domain 1"/>
    <property type="match status" value="1"/>
</dbReference>
<name>A0ABX0JMI0_9PROT</name>
<evidence type="ECO:0000313" key="2">
    <source>
        <dbReference type="Proteomes" id="UP000635278"/>
    </source>
</evidence>
<gene>
    <name evidence="1" type="ORF">GOB93_05060</name>
</gene>
<dbReference type="Proteomes" id="UP000635278">
    <property type="component" value="Unassembled WGS sequence"/>
</dbReference>
<dbReference type="EMBL" id="WOTB01000004">
    <property type="protein sequence ID" value="NHN84012.1"/>
    <property type="molecule type" value="Genomic_DNA"/>
</dbReference>